<keyword evidence="6" id="KW-0694">RNA-binding</keyword>
<evidence type="ECO:0000256" key="7">
    <source>
        <dbReference type="SAM" id="MobiDB-lite"/>
    </source>
</evidence>
<comment type="cofactor">
    <cofactor evidence="1 6">
        <name>a divalent metal cation</name>
        <dbReference type="ChEBI" id="CHEBI:60240"/>
    </cofactor>
</comment>
<dbReference type="EMBL" id="JASNQZ010000007">
    <property type="protein sequence ID" value="KAL0954403.1"/>
    <property type="molecule type" value="Genomic_DNA"/>
</dbReference>
<dbReference type="EC" id="3.6.1.-" evidence="6"/>
<proteinExistence type="inferred from homology"/>
<comment type="subcellular location">
    <subcellularLocation>
        <location evidence="6">Nucleus</location>
    </subcellularLocation>
</comment>
<evidence type="ECO:0000313" key="10">
    <source>
        <dbReference type="Proteomes" id="UP001556367"/>
    </source>
</evidence>
<gene>
    <name evidence="9" type="ORF">HGRIS_003387</name>
</gene>
<name>A0ABR3JG65_9AGAR</name>
<keyword evidence="6" id="KW-0540">Nuclease</keyword>
<evidence type="ECO:0000313" key="9">
    <source>
        <dbReference type="EMBL" id="KAL0954403.1"/>
    </source>
</evidence>
<keyword evidence="6" id="KW-0547">Nucleotide-binding</keyword>
<evidence type="ECO:0000256" key="1">
    <source>
        <dbReference type="ARBA" id="ARBA00001968"/>
    </source>
</evidence>
<keyword evidence="6" id="KW-0479">Metal-binding</keyword>
<feature type="region of interest" description="Disordered" evidence="7">
    <location>
        <begin position="379"/>
        <end position="406"/>
    </location>
</feature>
<dbReference type="Proteomes" id="UP001556367">
    <property type="component" value="Unassembled WGS sequence"/>
</dbReference>
<keyword evidence="6" id="KW-0378">Hydrolase</keyword>
<accession>A0ABR3JG65</accession>
<reference evidence="10" key="1">
    <citation type="submission" date="2024-06" db="EMBL/GenBank/DDBJ databases">
        <title>Multi-omics analyses provide insights into the biosynthesis of the anticancer antibiotic pleurotin in Hohenbuehelia grisea.</title>
        <authorList>
            <person name="Weaver J.A."/>
            <person name="Alberti F."/>
        </authorList>
    </citation>
    <scope>NUCLEOTIDE SEQUENCE [LARGE SCALE GENOMIC DNA]</scope>
    <source>
        <strain evidence="10">T-177</strain>
    </source>
</reference>
<keyword evidence="6" id="KW-0539">Nucleus</keyword>
<comment type="catalytic activity">
    <reaction evidence="4">
        <text>a 5'-end triphospho-ribonucleoside in mRNA + H2O = a 5'-end phospho-ribonucleoside in mRNA + diphosphate + H(+)</text>
        <dbReference type="Rhea" id="RHEA:78683"/>
        <dbReference type="Rhea" id="RHEA-COMP:15692"/>
        <dbReference type="Rhea" id="RHEA-COMP:17164"/>
        <dbReference type="ChEBI" id="CHEBI:15377"/>
        <dbReference type="ChEBI" id="CHEBI:15378"/>
        <dbReference type="ChEBI" id="CHEBI:33019"/>
        <dbReference type="ChEBI" id="CHEBI:138282"/>
        <dbReference type="ChEBI" id="CHEBI:167618"/>
    </reaction>
    <physiologicalReaction direction="left-to-right" evidence="4">
        <dbReference type="Rhea" id="RHEA:78684"/>
    </physiologicalReaction>
</comment>
<comment type="function">
    <text evidence="6">Decapping enzyme for NAD-capped RNAs: specifically hydrolyzes the nicotinamide adenine dinucleotide (NAD) cap from a subset of RNAs by removing the entire NAD moiety from the 5'-end of an NAD-capped RNA.</text>
</comment>
<feature type="region of interest" description="Disordered" evidence="7">
    <location>
        <begin position="30"/>
        <end position="73"/>
    </location>
</feature>
<dbReference type="InterPro" id="IPR013961">
    <property type="entry name" value="RAI1"/>
</dbReference>
<protein>
    <recommendedName>
        <fullName evidence="6">Decapping nuclease</fullName>
        <ecNumber evidence="6">3.6.1.-</ecNumber>
    </recommendedName>
</protein>
<evidence type="ECO:0000256" key="2">
    <source>
        <dbReference type="ARBA" id="ARBA00006562"/>
    </source>
</evidence>
<feature type="compositionally biased region" description="Basic and acidic residues" evidence="7">
    <location>
        <begin position="390"/>
        <end position="403"/>
    </location>
</feature>
<dbReference type="InterPro" id="IPR039039">
    <property type="entry name" value="RAI1-like_fam"/>
</dbReference>
<dbReference type="PANTHER" id="PTHR12395:SF9">
    <property type="entry name" value="DECAPPING AND EXORIBONUCLEASE PROTEIN"/>
    <property type="match status" value="1"/>
</dbReference>
<comment type="catalytic activity">
    <reaction evidence="3">
        <text>a 5'-end (N(7)-methyl 5'-triphosphoguanosine)-ribonucleoside-ribonucleotide in mRNA + H2O = a (N(7)-methyl 5'-triphosphoguanosine)-nucleoside + a 5'-end phospho-ribonucleoside in mRNA + H(+)</text>
        <dbReference type="Rhea" id="RHEA:66928"/>
        <dbReference type="Rhea" id="RHEA-COMP:15692"/>
        <dbReference type="Rhea" id="RHEA-COMP:17313"/>
        <dbReference type="ChEBI" id="CHEBI:15377"/>
        <dbReference type="ChEBI" id="CHEBI:15378"/>
        <dbReference type="ChEBI" id="CHEBI:138282"/>
        <dbReference type="ChEBI" id="CHEBI:172876"/>
        <dbReference type="ChEBI" id="CHEBI:172877"/>
    </reaction>
    <physiologicalReaction direction="left-to-right" evidence="3">
        <dbReference type="Rhea" id="RHEA:66929"/>
    </physiologicalReaction>
</comment>
<comment type="caution">
    <text evidence="9">The sequence shown here is derived from an EMBL/GenBank/DDBJ whole genome shotgun (WGS) entry which is preliminary data.</text>
</comment>
<comment type="catalytic activity">
    <reaction evidence="5">
        <text>a 5'-end NAD(+)-phospho-ribonucleoside in mRNA + H2O = a 5'-end phospho-ribonucleoside in mRNA + NAD(+) + H(+)</text>
        <dbReference type="Rhea" id="RHEA:60880"/>
        <dbReference type="Rhea" id="RHEA-COMP:15692"/>
        <dbReference type="Rhea" id="RHEA-COMP:15698"/>
        <dbReference type="ChEBI" id="CHEBI:15377"/>
        <dbReference type="ChEBI" id="CHEBI:15378"/>
        <dbReference type="ChEBI" id="CHEBI:57540"/>
        <dbReference type="ChEBI" id="CHEBI:138282"/>
        <dbReference type="ChEBI" id="CHEBI:144029"/>
    </reaction>
    <physiologicalReaction direction="left-to-right" evidence="5">
        <dbReference type="Rhea" id="RHEA:60881"/>
    </physiologicalReaction>
</comment>
<sequence length="462" mass="52856">MITRVSRRFRLQVLPPNRWLSRNSWMSKRTLEDVRQKGGATNPKRRKIFPAPDPPNLAYASSSNEAPKSTPFQRPTPLITFSYTPEHELEFSDSALRYFVDPPIGAQLGYGFDRWIRRPDEKGRIDSLLKAWSKLRREKGPLGEIGAVSWRGVMTKILTAPYEVFDGWDLNVMFIDGTMYFEEHLTEQKLYARNNLEPRHERLTYFGYAFESYCTSEHQPGSKSNPRPPVTHVDPDGHPPGWSGDVNTNIQWCNVIKTKLGNTRLIIGGEVDCVRGQRTAKLDNLVELKTSMAISSPMDETKFEKKLLKFFFQSFLLGVPEIVVGFRNHHGTLTTVQSFQTMQLPRLVRGKRGSWDPQTCLEWADRFIQYLRQHINDESVAASTGNPSSERSEDGAGEESEKKAVRKPPVWRVKFVPKSGVFVNLLDEEGVADVERGDDVDRVGFLPRWYYDEVSNKSNSHS</sequence>
<evidence type="ECO:0000256" key="3">
    <source>
        <dbReference type="ARBA" id="ARBA00044676"/>
    </source>
</evidence>
<comment type="similarity">
    <text evidence="2 6">Belongs to the DXO/Dom3Z family.</text>
</comment>
<evidence type="ECO:0000256" key="6">
    <source>
        <dbReference type="RuleBase" id="RU367113"/>
    </source>
</evidence>
<dbReference type="PANTHER" id="PTHR12395">
    <property type="entry name" value="DOM-3 RELATED"/>
    <property type="match status" value="1"/>
</dbReference>
<feature type="domain" description="RAI1-like" evidence="8">
    <location>
        <begin position="73"/>
        <end position="450"/>
    </location>
</feature>
<evidence type="ECO:0000256" key="4">
    <source>
        <dbReference type="ARBA" id="ARBA00044692"/>
    </source>
</evidence>
<evidence type="ECO:0000259" key="8">
    <source>
        <dbReference type="Pfam" id="PF08652"/>
    </source>
</evidence>
<feature type="compositionally biased region" description="Polar residues" evidence="7">
    <location>
        <begin position="59"/>
        <end position="73"/>
    </location>
</feature>
<dbReference type="Pfam" id="PF08652">
    <property type="entry name" value="RAI1"/>
    <property type="match status" value="1"/>
</dbReference>
<evidence type="ECO:0000256" key="5">
    <source>
        <dbReference type="ARBA" id="ARBA00048124"/>
    </source>
</evidence>
<feature type="region of interest" description="Disordered" evidence="7">
    <location>
        <begin position="217"/>
        <end position="241"/>
    </location>
</feature>
<organism evidence="9 10">
    <name type="scientific">Hohenbuehelia grisea</name>
    <dbReference type="NCBI Taxonomy" id="104357"/>
    <lineage>
        <taxon>Eukaryota</taxon>
        <taxon>Fungi</taxon>
        <taxon>Dikarya</taxon>
        <taxon>Basidiomycota</taxon>
        <taxon>Agaricomycotina</taxon>
        <taxon>Agaricomycetes</taxon>
        <taxon>Agaricomycetidae</taxon>
        <taxon>Agaricales</taxon>
        <taxon>Pleurotineae</taxon>
        <taxon>Pleurotaceae</taxon>
        <taxon>Hohenbuehelia</taxon>
    </lineage>
</organism>
<keyword evidence="10" id="KW-1185">Reference proteome</keyword>